<gene>
    <name evidence="1" type="ORF">LEP1GSC058_4151</name>
</gene>
<dbReference type="Pfam" id="PF13432">
    <property type="entry name" value="TPR_16"/>
    <property type="match status" value="1"/>
</dbReference>
<keyword evidence="2" id="KW-1185">Reference proteome</keyword>
<accession>S3VCU4</accession>
<organism evidence="1 2">
    <name type="scientific">Leptospira fainei serovar Hurstbridge str. BUT 6</name>
    <dbReference type="NCBI Taxonomy" id="1193011"/>
    <lineage>
        <taxon>Bacteria</taxon>
        <taxon>Pseudomonadati</taxon>
        <taxon>Spirochaetota</taxon>
        <taxon>Spirochaetia</taxon>
        <taxon>Leptospirales</taxon>
        <taxon>Leptospiraceae</taxon>
        <taxon>Leptospira</taxon>
    </lineage>
</organism>
<dbReference type="STRING" id="1193011.LEP1GSC058_4151"/>
<evidence type="ECO:0000313" key="2">
    <source>
        <dbReference type="Proteomes" id="UP000014540"/>
    </source>
</evidence>
<comment type="caution">
    <text evidence="1">The sequence shown here is derived from an EMBL/GenBank/DDBJ whole genome shotgun (WGS) entry which is preliminary data.</text>
</comment>
<protein>
    <submittedName>
        <fullName evidence="1">Tetratricopeptide repeat protein</fullName>
    </submittedName>
</protein>
<name>S3VCU4_9LEPT</name>
<dbReference type="RefSeq" id="WP_016550771.1">
    <property type="nucleotide sequence ID" value="NZ_AKWZ02000010.1"/>
</dbReference>
<dbReference type="InterPro" id="IPR011990">
    <property type="entry name" value="TPR-like_helical_dom_sf"/>
</dbReference>
<dbReference type="Proteomes" id="UP000014540">
    <property type="component" value="Unassembled WGS sequence"/>
</dbReference>
<evidence type="ECO:0000313" key="1">
    <source>
        <dbReference type="EMBL" id="EPG74315.1"/>
    </source>
</evidence>
<dbReference type="SUPFAM" id="SSF48452">
    <property type="entry name" value="TPR-like"/>
    <property type="match status" value="1"/>
</dbReference>
<proteinExistence type="predicted"/>
<dbReference type="AlphaFoldDB" id="S3VCU4"/>
<reference evidence="1" key="1">
    <citation type="submission" date="2013-04" db="EMBL/GenBank/DDBJ databases">
        <authorList>
            <person name="Harkins D.M."/>
            <person name="Durkin A.S."/>
            <person name="Selengut J.D."/>
            <person name="Sanka R."/>
            <person name="DePew J."/>
            <person name="Purushe J."/>
            <person name="Ahmed A."/>
            <person name="van der Linden H."/>
            <person name="Goris M.G.A."/>
            <person name="Hartskeerl R.A."/>
            <person name="Vinetz J.M."/>
            <person name="Sutton G.G."/>
            <person name="Nelson W.C."/>
            <person name="Fouts D.E."/>
        </authorList>
    </citation>
    <scope>NUCLEOTIDE SEQUENCE [LARGE SCALE GENOMIC DNA]</scope>
    <source>
        <strain evidence="1">BUT 6</strain>
    </source>
</reference>
<dbReference type="EMBL" id="AKWZ02000010">
    <property type="protein sequence ID" value="EPG74315.1"/>
    <property type="molecule type" value="Genomic_DNA"/>
</dbReference>
<dbReference type="Gene3D" id="1.25.40.10">
    <property type="entry name" value="Tetratricopeptide repeat domain"/>
    <property type="match status" value="2"/>
</dbReference>
<sequence length="213" mass="24958">MLSNFLKRFGFFFMFILFLLFGSFCSKDEKELTNRYAIGTGFYDERKLSEAILNFNKVYREDPDYKSTRFMLGKCYFYSKDLKKAKDYFGEDFDKDASRLNSGIWWYRTRLMLGEDPKEILSGIDSILDRDPEKSEAWILKGLILERLGKFPEAAQSYIKAADEFDRIAFANYRLSKVFERIGIEARSEEYLAKAKALGFGLKSKKFKSESVE</sequence>